<sequence>MKVAITGGTGFIGQVVTNELIANGHQVFILTRNKANKQEKEQLYFVEWLKEGSFPEKELDGIDAIINLAGENLNSGRWTPDKREKIMDSRITATRETIRIINAMENKPEVLINGSAVGFYGTSFTKTFTESDDDPGEDFLADVVVRWEQEAMKAPSKTRVVCTRFGVVLDTDEGALQKMLLPFKLFVGGKLGTGEQWMSWVHIEDVAKALSYCIENKAIHGPVNITAPNPQKMKDFGKTLAHVLHRPFWAPVPSTLLHIGLGEMSVLVLDGQHVYPQKLIDNNYSFNHPDLQEAFEDLFKTES</sequence>
<dbReference type="Gene3D" id="3.40.50.720">
    <property type="entry name" value="NAD(P)-binding Rossmann-like Domain"/>
    <property type="match status" value="1"/>
</dbReference>
<evidence type="ECO:0000259" key="3">
    <source>
        <dbReference type="Pfam" id="PF08338"/>
    </source>
</evidence>
<evidence type="ECO:0000313" key="4">
    <source>
        <dbReference type="EMBL" id="RKL66142.1"/>
    </source>
</evidence>
<dbReference type="SUPFAM" id="SSF51735">
    <property type="entry name" value="NAD(P)-binding Rossmann-fold domains"/>
    <property type="match status" value="1"/>
</dbReference>
<evidence type="ECO:0000313" key="5">
    <source>
        <dbReference type="Proteomes" id="UP000281498"/>
    </source>
</evidence>
<dbReference type="PANTHER" id="PTHR11092">
    <property type="entry name" value="SUGAR NUCLEOTIDE EPIMERASE RELATED"/>
    <property type="match status" value="1"/>
</dbReference>
<proteinExistence type="inferred from homology"/>
<dbReference type="Pfam" id="PF01370">
    <property type="entry name" value="Epimerase"/>
    <property type="match status" value="1"/>
</dbReference>
<accession>A0A3A9K6L2</accession>
<reference evidence="4 5" key="1">
    <citation type="submission" date="2017-10" db="EMBL/GenBank/DDBJ databases">
        <title>Bacillus sp. nov., a halophilic bacterium isolated from a Keqin Lake.</title>
        <authorList>
            <person name="Wang H."/>
        </authorList>
    </citation>
    <scope>NUCLEOTIDE SEQUENCE [LARGE SCALE GENOMIC DNA]</scope>
    <source>
        <strain evidence="4 5">KCTC 13187</strain>
    </source>
</reference>
<dbReference type="PANTHER" id="PTHR11092:SF0">
    <property type="entry name" value="EPIMERASE FAMILY PROTEIN SDR39U1"/>
    <property type="match status" value="1"/>
</dbReference>
<organism evidence="4 5">
    <name type="scientific">Salipaludibacillus neizhouensis</name>
    <dbReference type="NCBI Taxonomy" id="885475"/>
    <lineage>
        <taxon>Bacteria</taxon>
        <taxon>Bacillati</taxon>
        <taxon>Bacillota</taxon>
        <taxon>Bacilli</taxon>
        <taxon>Bacillales</taxon>
        <taxon>Bacillaceae</taxon>
    </lineage>
</organism>
<dbReference type="OrthoDB" id="9801773at2"/>
<dbReference type="InterPro" id="IPR013549">
    <property type="entry name" value="DUF1731"/>
</dbReference>
<evidence type="ECO:0000259" key="2">
    <source>
        <dbReference type="Pfam" id="PF01370"/>
    </source>
</evidence>
<feature type="domain" description="NAD-dependent epimerase/dehydratase" evidence="2">
    <location>
        <begin position="3"/>
        <end position="218"/>
    </location>
</feature>
<dbReference type="Proteomes" id="UP000281498">
    <property type="component" value="Unassembled WGS sequence"/>
</dbReference>
<name>A0A3A9K6L2_9BACI</name>
<dbReference type="EMBL" id="PDOE01000008">
    <property type="protein sequence ID" value="RKL66142.1"/>
    <property type="molecule type" value="Genomic_DNA"/>
</dbReference>
<dbReference type="RefSeq" id="WP_110936973.1">
    <property type="nucleotide sequence ID" value="NZ_KZ614146.1"/>
</dbReference>
<dbReference type="InterPro" id="IPR001509">
    <property type="entry name" value="Epimerase_deHydtase"/>
</dbReference>
<dbReference type="Pfam" id="PF08338">
    <property type="entry name" value="DUF1731"/>
    <property type="match status" value="1"/>
</dbReference>
<comment type="caution">
    <text evidence="4">The sequence shown here is derived from an EMBL/GenBank/DDBJ whole genome shotgun (WGS) entry which is preliminary data.</text>
</comment>
<protein>
    <submittedName>
        <fullName evidence="4">TIGR01777 family protein</fullName>
    </submittedName>
</protein>
<feature type="domain" description="DUF1731" evidence="3">
    <location>
        <begin position="252"/>
        <end position="298"/>
    </location>
</feature>
<dbReference type="NCBIfam" id="TIGR01777">
    <property type="entry name" value="yfcH"/>
    <property type="match status" value="1"/>
</dbReference>
<dbReference type="InterPro" id="IPR010099">
    <property type="entry name" value="SDR39U1"/>
</dbReference>
<keyword evidence="5" id="KW-1185">Reference proteome</keyword>
<dbReference type="InterPro" id="IPR036291">
    <property type="entry name" value="NAD(P)-bd_dom_sf"/>
</dbReference>
<evidence type="ECO:0000256" key="1">
    <source>
        <dbReference type="ARBA" id="ARBA00009353"/>
    </source>
</evidence>
<dbReference type="CDD" id="cd05242">
    <property type="entry name" value="SDR_a8"/>
    <property type="match status" value="1"/>
</dbReference>
<comment type="similarity">
    <text evidence="1">Belongs to the NAD(P)-dependent epimerase/dehydratase family. SDR39U1 subfamily.</text>
</comment>
<gene>
    <name evidence="4" type="ORF">CR203_16415</name>
</gene>
<dbReference type="AlphaFoldDB" id="A0A3A9K6L2"/>